<keyword evidence="2" id="KW-1185">Reference proteome</keyword>
<organism evidence="1 2">
    <name type="scientific">Dreissena polymorpha</name>
    <name type="common">Zebra mussel</name>
    <name type="synonym">Mytilus polymorpha</name>
    <dbReference type="NCBI Taxonomy" id="45954"/>
    <lineage>
        <taxon>Eukaryota</taxon>
        <taxon>Metazoa</taxon>
        <taxon>Spiralia</taxon>
        <taxon>Lophotrochozoa</taxon>
        <taxon>Mollusca</taxon>
        <taxon>Bivalvia</taxon>
        <taxon>Autobranchia</taxon>
        <taxon>Heteroconchia</taxon>
        <taxon>Euheterodonta</taxon>
        <taxon>Imparidentia</taxon>
        <taxon>Neoheterodontei</taxon>
        <taxon>Myida</taxon>
        <taxon>Dreissenoidea</taxon>
        <taxon>Dreissenidae</taxon>
        <taxon>Dreissena</taxon>
    </lineage>
</organism>
<protein>
    <submittedName>
        <fullName evidence="1">Uncharacterized protein</fullName>
    </submittedName>
</protein>
<dbReference type="Proteomes" id="UP000828390">
    <property type="component" value="Unassembled WGS sequence"/>
</dbReference>
<dbReference type="AlphaFoldDB" id="A0A9D4EW25"/>
<accession>A0A9D4EW25</accession>
<name>A0A9D4EW25_DREPO</name>
<gene>
    <name evidence="1" type="ORF">DPMN_163153</name>
</gene>
<evidence type="ECO:0000313" key="2">
    <source>
        <dbReference type="Proteomes" id="UP000828390"/>
    </source>
</evidence>
<comment type="caution">
    <text evidence="1">The sequence shown here is derived from an EMBL/GenBank/DDBJ whole genome shotgun (WGS) entry which is preliminary data.</text>
</comment>
<evidence type="ECO:0000313" key="1">
    <source>
        <dbReference type="EMBL" id="KAH3785070.1"/>
    </source>
</evidence>
<sequence>MDGRRLRKTDLRVKDNVQASQVQELSSEKEKVQGRFCVRINGKLITTVTK</sequence>
<dbReference type="EMBL" id="JAIWYP010000008">
    <property type="protein sequence ID" value="KAH3785070.1"/>
    <property type="molecule type" value="Genomic_DNA"/>
</dbReference>
<reference evidence="1" key="1">
    <citation type="journal article" date="2019" name="bioRxiv">
        <title>The Genome of the Zebra Mussel, Dreissena polymorpha: A Resource for Invasive Species Research.</title>
        <authorList>
            <person name="McCartney M.A."/>
            <person name="Auch B."/>
            <person name="Kono T."/>
            <person name="Mallez S."/>
            <person name="Zhang Y."/>
            <person name="Obille A."/>
            <person name="Becker A."/>
            <person name="Abrahante J.E."/>
            <person name="Garbe J."/>
            <person name="Badalamenti J.P."/>
            <person name="Herman A."/>
            <person name="Mangelson H."/>
            <person name="Liachko I."/>
            <person name="Sullivan S."/>
            <person name="Sone E.D."/>
            <person name="Koren S."/>
            <person name="Silverstein K.A.T."/>
            <person name="Beckman K.B."/>
            <person name="Gohl D.M."/>
        </authorList>
    </citation>
    <scope>NUCLEOTIDE SEQUENCE</scope>
    <source>
        <strain evidence="1">Duluth1</strain>
        <tissue evidence="1">Whole animal</tissue>
    </source>
</reference>
<proteinExistence type="predicted"/>
<reference evidence="1" key="2">
    <citation type="submission" date="2020-11" db="EMBL/GenBank/DDBJ databases">
        <authorList>
            <person name="McCartney M.A."/>
            <person name="Auch B."/>
            <person name="Kono T."/>
            <person name="Mallez S."/>
            <person name="Becker A."/>
            <person name="Gohl D.M."/>
            <person name="Silverstein K.A.T."/>
            <person name="Koren S."/>
            <person name="Bechman K.B."/>
            <person name="Herman A."/>
            <person name="Abrahante J.E."/>
            <person name="Garbe J."/>
        </authorList>
    </citation>
    <scope>NUCLEOTIDE SEQUENCE</scope>
    <source>
        <strain evidence="1">Duluth1</strain>
        <tissue evidence="1">Whole animal</tissue>
    </source>
</reference>